<name>A0A4Z0A2J9_9AGAM</name>
<reference evidence="1 2" key="1">
    <citation type="submission" date="2019-02" db="EMBL/GenBank/DDBJ databases">
        <title>Genome sequencing of the rare red list fungi Hericium alpestre (H. flagellum).</title>
        <authorList>
            <person name="Buettner E."/>
            <person name="Kellner H."/>
        </authorList>
    </citation>
    <scope>NUCLEOTIDE SEQUENCE [LARGE SCALE GENOMIC DNA]</scope>
    <source>
        <strain evidence="1 2">DSM 108284</strain>
    </source>
</reference>
<comment type="caution">
    <text evidence="1">The sequence shown here is derived from an EMBL/GenBank/DDBJ whole genome shotgun (WGS) entry which is preliminary data.</text>
</comment>
<dbReference type="EMBL" id="SFCI01000392">
    <property type="protein sequence ID" value="TFY80099.1"/>
    <property type="molecule type" value="Genomic_DNA"/>
</dbReference>
<proteinExistence type="predicted"/>
<evidence type="ECO:0000313" key="2">
    <source>
        <dbReference type="Proteomes" id="UP000298061"/>
    </source>
</evidence>
<evidence type="ECO:0008006" key="3">
    <source>
        <dbReference type="Google" id="ProtNLM"/>
    </source>
</evidence>
<gene>
    <name evidence="1" type="ORF">EWM64_g3916</name>
</gene>
<evidence type="ECO:0000313" key="1">
    <source>
        <dbReference type="EMBL" id="TFY80099.1"/>
    </source>
</evidence>
<organism evidence="1 2">
    <name type="scientific">Hericium alpestre</name>
    <dbReference type="NCBI Taxonomy" id="135208"/>
    <lineage>
        <taxon>Eukaryota</taxon>
        <taxon>Fungi</taxon>
        <taxon>Dikarya</taxon>
        <taxon>Basidiomycota</taxon>
        <taxon>Agaricomycotina</taxon>
        <taxon>Agaricomycetes</taxon>
        <taxon>Russulales</taxon>
        <taxon>Hericiaceae</taxon>
        <taxon>Hericium</taxon>
    </lineage>
</organism>
<dbReference type="PANTHER" id="PTHR10285">
    <property type="entry name" value="URIDINE KINASE"/>
    <property type="match status" value="1"/>
</dbReference>
<dbReference type="SUPFAM" id="SSF52540">
    <property type="entry name" value="P-loop containing nucleoside triphosphate hydrolases"/>
    <property type="match status" value="1"/>
</dbReference>
<dbReference type="AlphaFoldDB" id="A0A4Z0A2J9"/>
<dbReference type="Proteomes" id="UP000298061">
    <property type="component" value="Unassembled WGS sequence"/>
</dbReference>
<protein>
    <recommendedName>
        <fullName evidence="3">P-loop containing nucleoside triphosphate hydrolase protein</fullName>
    </recommendedName>
</protein>
<keyword evidence="2" id="KW-1185">Reference proteome</keyword>
<dbReference type="OrthoDB" id="347435at2759"/>
<sequence>MSALTPPPAIARIVAHIRRHLPEPPSSASSPRPPLFVAIQGPQGSGKTFLTKHVAAALAAGSTEHVSLRIAALSIDDLYLSHDDLTALADARPTNKLLQGRGQPGTHDVRVGLRTLQALKFINSPGAPSSVKIPFFDKSLFGGEGDRVPETEWITVERPLDVVLFEGWCVGFCPQSRDEIERRMGETPIGLDGFFDISQYTLGDVLEVNELLVDYIDCWNLFDLFVQIVPAETSPYVHIYKWRLQQEHVMKARNGGRGMSDEQVKAFVDRYIPGYHFFGSGILQGGTDPLSGEKIVPPWLRPDNRHGAGRLLRVTIGEGRELLNTVTQ</sequence>
<accession>A0A4Z0A2J9</accession>
<dbReference type="InterPro" id="IPR027417">
    <property type="entry name" value="P-loop_NTPase"/>
</dbReference>
<dbReference type="STRING" id="135208.A0A4Z0A2J9"/>
<dbReference type="Gene3D" id="3.40.50.300">
    <property type="entry name" value="P-loop containing nucleotide triphosphate hydrolases"/>
    <property type="match status" value="1"/>
</dbReference>